<accession>A0A427YJR2</accession>
<dbReference type="STRING" id="1890683.A0A427YJR2"/>
<evidence type="ECO:0000259" key="2">
    <source>
        <dbReference type="Pfam" id="PF11817"/>
    </source>
</evidence>
<proteinExistence type="predicted"/>
<protein>
    <recommendedName>
        <fullName evidence="2">Trafficking protein particle complex subunit 11 domain-containing protein</fullName>
    </recommendedName>
</protein>
<dbReference type="OrthoDB" id="6278596at2759"/>
<dbReference type="Proteomes" id="UP000279259">
    <property type="component" value="Unassembled WGS sequence"/>
</dbReference>
<evidence type="ECO:0000256" key="1">
    <source>
        <dbReference type="SAM" id="MobiDB-lite"/>
    </source>
</evidence>
<dbReference type="InterPro" id="IPR021773">
    <property type="entry name" value="TPC11"/>
</dbReference>
<name>A0A427YJR2_9TREE</name>
<dbReference type="EMBL" id="RSCD01000008">
    <property type="protein sequence ID" value="RSH91320.1"/>
    <property type="molecule type" value="Genomic_DNA"/>
</dbReference>
<evidence type="ECO:0000313" key="3">
    <source>
        <dbReference type="EMBL" id="RSH91320.1"/>
    </source>
</evidence>
<feature type="domain" description="Trafficking protein particle complex subunit 11" evidence="2">
    <location>
        <begin position="457"/>
        <end position="724"/>
    </location>
</feature>
<reference evidence="3 4" key="1">
    <citation type="submission" date="2018-11" db="EMBL/GenBank/DDBJ databases">
        <title>Genome sequence of Saitozyma podzolica DSM 27192.</title>
        <authorList>
            <person name="Aliyu H."/>
            <person name="Gorte O."/>
            <person name="Ochsenreither K."/>
        </authorList>
    </citation>
    <scope>NUCLEOTIDE SEQUENCE [LARGE SCALE GENOMIC DNA]</scope>
    <source>
        <strain evidence="3 4">DSM 27192</strain>
    </source>
</reference>
<dbReference type="PANTHER" id="PTHR14374:SF0">
    <property type="entry name" value="TRAFFICKING PROTEIN PARTICLE COMPLEX SUBUNIT 11"/>
    <property type="match status" value="1"/>
</dbReference>
<dbReference type="InterPro" id="IPR011990">
    <property type="entry name" value="TPR-like_helical_dom_sf"/>
</dbReference>
<feature type="region of interest" description="Disordered" evidence="1">
    <location>
        <begin position="22"/>
        <end position="90"/>
    </location>
</feature>
<feature type="compositionally biased region" description="Low complexity" evidence="1">
    <location>
        <begin position="77"/>
        <end position="88"/>
    </location>
</feature>
<comment type="caution">
    <text evidence="3">The sequence shown here is derived from an EMBL/GenBank/DDBJ whole genome shotgun (WGS) entry which is preliminary data.</text>
</comment>
<organism evidence="3 4">
    <name type="scientific">Saitozyma podzolica</name>
    <dbReference type="NCBI Taxonomy" id="1890683"/>
    <lineage>
        <taxon>Eukaryota</taxon>
        <taxon>Fungi</taxon>
        <taxon>Dikarya</taxon>
        <taxon>Basidiomycota</taxon>
        <taxon>Agaricomycotina</taxon>
        <taxon>Tremellomycetes</taxon>
        <taxon>Tremellales</taxon>
        <taxon>Trimorphomycetaceae</taxon>
        <taxon>Saitozyma</taxon>
    </lineage>
</organism>
<dbReference type="PANTHER" id="PTHR14374">
    <property type="entry name" value="FOIE GRAS"/>
    <property type="match status" value="1"/>
</dbReference>
<dbReference type="Pfam" id="PF11817">
    <property type="entry name" value="Foie-gras_1"/>
    <property type="match status" value="1"/>
</dbReference>
<sequence>MNSYPLEFLAHPQPLMFVAGLTASSPSSSSRERSLSTASASSAPQAGPSSRRGSVASTTAITGTGTSAFLDPVQAQSPGTSPSTNTTPAVPLSAVLTTPVTSPGTQLASLPTSPPAEAECVVSPVIPSETGESAQSPPPAIAVSGEAETKRDEEFAELVQNLRGALESKRGKGKVWIPDVDRRDFRIVLVDKGVRLPTRKVHPNPNPSTSQTLSDPSAVAHSPLSPFTPSSPLYPDGLIAPVWIRKHAELVPSVFVLFLRLFESPIVEGEAELCATDVQEREAKEREADEALVKEIGERRRRLGERGIKLTVVLMASAATLDSPALDPRLSYLRRASALSAKASLFVLTPVPAEQLPDFVQSLQDALHDSALEYYSSHAKRVRRKRQRLPIGPPGSAQHPAKGLSPQGWAVRYDWKAGWFAEIRGDFETARRHYEDCWNELARMFSSTQIMPPRTKRWAEAKVLADCVAVRICRLLLYENGGVKVLGPFFVHLKRFGDLSRGWGIGEDTFEFWSWLARQYRIFAELLELGVQSGLRIPTAGSPVFPTAAAAAIPPTPEYFSTPMSSANPLQILHQPAFYFYIAASCSIQRQKRFEEALEAEQDALASEAGAASGYVSTAPGFANEKKVDHAALVIELFTKSYSLLKEQRYAQDRMALFVAFRIAETYCQSGQYDMAMRFFERISPSFKKDKWTPVVREIRTLWYECAQRTGNVEDAARLLVEMMCPGSGVEGDERAALQDDLLSLLKTTAPPSTDPVVVDSDTGSPLLDVQAGFWQESALVAEEAPFQIVITCPEAVEIANLGFSTLSISFSDSRPDLLIKAAPDAEGEVGDEVHAGILGPGGMSTGCSASLRWSPGRWLVISGKLRHDLEGELRITGVKLGLVEGSWNLTISFTPAPLRAWVAGGRTILPLHDLSPSVSFETKPHIVEMSVTHEPTAYAGERLPVVIKVENKDDRQLQLRLSLFLQPGDEADGSTVTLDEQSSSTLLKDVELGNIRPGSIVEKSIFLHSPLPATKVIDVSLQSAIEGETLPGEDGGADMPRAEEIDKTIVIPVLAPFEVVSNVSYRNSLKAAENGMISEAVVSSLIATPGPRAIYLESIQLRKTAVEEVELVSSSLNASDPVQVKRLWDDSASFSVMSRFAVHPPRRPSLAGIMPESPAELVFQWRNETSSTLTKTSLPLPPLLYPQRDSFLSATLQHPVSVHFDRPFPVTLTIVNAHPTQPASDLRLQGDTADAFVWTGSRSAFLPEIEAGAELQVNTEVVAVGGTGWFTLPSFRVFVGQGEARQEVPIGVKWSDGDRKGMVFVRP</sequence>
<keyword evidence="4" id="KW-1185">Reference proteome</keyword>
<gene>
    <name evidence="3" type="ORF">EHS25_009619</name>
</gene>
<dbReference type="SUPFAM" id="SSF48452">
    <property type="entry name" value="TPR-like"/>
    <property type="match status" value="1"/>
</dbReference>
<evidence type="ECO:0000313" key="4">
    <source>
        <dbReference type="Proteomes" id="UP000279259"/>
    </source>
</evidence>
<feature type="region of interest" description="Disordered" evidence="1">
    <location>
        <begin position="197"/>
        <end position="226"/>
    </location>
</feature>
<feature type="compositionally biased region" description="Low complexity" evidence="1">
    <location>
        <begin position="23"/>
        <end position="68"/>
    </location>
</feature>